<dbReference type="PANTHER" id="PTHR24252:SF7">
    <property type="entry name" value="HYALIN"/>
    <property type="match status" value="1"/>
</dbReference>
<gene>
    <name evidence="3" type="ORF">DAT39_006492</name>
</gene>
<dbReference type="SMART" id="SM00020">
    <property type="entry name" value="Tryp_SPc"/>
    <property type="match status" value="1"/>
</dbReference>
<feature type="non-terminal residue" evidence="3">
    <location>
        <position position="144"/>
    </location>
</feature>
<dbReference type="InterPro" id="IPR009003">
    <property type="entry name" value="Peptidase_S1_PA"/>
</dbReference>
<feature type="domain" description="Peptidase S1" evidence="2">
    <location>
        <begin position="1"/>
        <end position="144"/>
    </location>
</feature>
<dbReference type="Gene3D" id="2.40.10.10">
    <property type="entry name" value="Trypsin-like serine proteases"/>
    <property type="match status" value="2"/>
</dbReference>
<dbReference type="PANTHER" id="PTHR24252">
    <property type="entry name" value="ACROSIN-RELATED"/>
    <property type="match status" value="1"/>
</dbReference>
<name>A0A8J4TTN3_CLAMG</name>
<evidence type="ECO:0000259" key="2">
    <source>
        <dbReference type="PROSITE" id="PS50240"/>
    </source>
</evidence>
<evidence type="ECO:0000256" key="1">
    <source>
        <dbReference type="ARBA" id="ARBA00023157"/>
    </source>
</evidence>
<comment type="caution">
    <text evidence="3">The sequence shown here is derived from an EMBL/GenBank/DDBJ whole genome shotgun (WGS) entry which is preliminary data.</text>
</comment>
<dbReference type="SUPFAM" id="SSF50494">
    <property type="entry name" value="Trypsin-like serine proteases"/>
    <property type="match status" value="1"/>
</dbReference>
<dbReference type="AlphaFoldDB" id="A0A8J4TTN3"/>
<dbReference type="InterPro" id="IPR001254">
    <property type="entry name" value="Trypsin_dom"/>
</dbReference>
<organism evidence="3 4">
    <name type="scientific">Clarias magur</name>
    <name type="common">Asian catfish</name>
    <name type="synonym">Macropteronotus magur</name>
    <dbReference type="NCBI Taxonomy" id="1594786"/>
    <lineage>
        <taxon>Eukaryota</taxon>
        <taxon>Metazoa</taxon>
        <taxon>Chordata</taxon>
        <taxon>Craniata</taxon>
        <taxon>Vertebrata</taxon>
        <taxon>Euteleostomi</taxon>
        <taxon>Actinopterygii</taxon>
        <taxon>Neopterygii</taxon>
        <taxon>Teleostei</taxon>
        <taxon>Ostariophysi</taxon>
        <taxon>Siluriformes</taxon>
        <taxon>Clariidae</taxon>
        <taxon>Clarias</taxon>
    </lineage>
</organism>
<feature type="non-terminal residue" evidence="3">
    <location>
        <position position="1"/>
    </location>
</feature>
<dbReference type="GO" id="GO:0004252">
    <property type="term" value="F:serine-type endopeptidase activity"/>
    <property type="evidence" value="ECO:0007669"/>
    <property type="project" value="InterPro"/>
</dbReference>
<dbReference type="Proteomes" id="UP000727407">
    <property type="component" value="Unassembled WGS sequence"/>
</dbReference>
<evidence type="ECO:0000313" key="4">
    <source>
        <dbReference type="Proteomes" id="UP000727407"/>
    </source>
</evidence>
<reference evidence="3" key="1">
    <citation type="submission" date="2020-07" db="EMBL/GenBank/DDBJ databases">
        <title>Clarias magur genome sequencing, assembly and annotation.</title>
        <authorList>
            <person name="Kushwaha B."/>
            <person name="Kumar R."/>
            <person name="Das P."/>
            <person name="Joshi C.G."/>
            <person name="Kumar D."/>
            <person name="Nagpure N.S."/>
            <person name="Pandey M."/>
            <person name="Agarwal S."/>
            <person name="Srivastava S."/>
            <person name="Singh M."/>
            <person name="Sahoo L."/>
            <person name="Jayasankar P."/>
            <person name="Meher P.K."/>
            <person name="Koringa P.G."/>
            <person name="Iquebal M.A."/>
            <person name="Das S.P."/>
            <person name="Bit A."/>
            <person name="Patnaik S."/>
            <person name="Patel N."/>
            <person name="Shah T.M."/>
            <person name="Hinsu A."/>
            <person name="Jena J.K."/>
        </authorList>
    </citation>
    <scope>NUCLEOTIDE SEQUENCE</scope>
    <source>
        <strain evidence="3">CIFAMagur01</strain>
        <tissue evidence="3">Testis</tissue>
    </source>
</reference>
<keyword evidence="1" id="KW-1015">Disulfide bond</keyword>
<keyword evidence="4" id="KW-1185">Reference proteome</keyword>
<evidence type="ECO:0000313" key="3">
    <source>
        <dbReference type="EMBL" id="KAF5903776.1"/>
    </source>
</evidence>
<dbReference type="Pfam" id="PF00089">
    <property type="entry name" value="Trypsin"/>
    <property type="match status" value="1"/>
</dbReference>
<dbReference type="InterPro" id="IPR043504">
    <property type="entry name" value="Peptidase_S1_PA_chymotrypsin"/>
</dbReference>
<protein>
    <submittedName>
        <fullName evidence="3">Mast cell tryptase-like</fullName>
    </submittedName>
</protein>
<proteinExistence type="predicted"/>
<sequence>LTRTAKCIGAGSITLVLGARNLQGTSTTIQLRGATKIIIHPDYNSTTINNDIALVQLSSSVTFNAYVLPVCLAATNSSFSGGINVWITGWGRIATNVDLAAPQTLQEVQVPTVSNTACASVYGDLITNNMICAGVAAGGKGACN</sequence>
<dbReference type="OrthoDB" id="10002959at2759"/>
<dbReference type="GO" id="GO:0006508">
    <property type="term" value="P:proteolysis"/>
    <property type="evidence" value="ECO:0007669"/>
    <property type="project" value="InterPro"/>
</dbReference>
<dbReference type="PROSITE" id="PS50240">
    <property type="entry name" value="TRYPSIN_DOM"/>
    <property type="match status" value="1"/>
</dbReference>
<dbReference type="EMBL" id="QNUK01000068">
    <property type="protein sequence ID" value="KAF5903776.1"/>
    <property type="molecule type" value="Genomic_DNA"/>
</dbReference>
<accession>A0A8J4TTN3</accession>
<dbReference type="CDD" id="cd00190">
    <property type="entry name" value="Tryp_SPc"/>
    <property type="match status" value="1"/>
</dbReference>